<dbReference type="Gene3D" id="1.10.20.120">
    <property type="match status" value="1"/>
</dbReference>
<protein>
    <recommendedName>
        <fullName evidence="4">Ribonuclease H2 subunit B</fullName>
    </recommendedName>
    <alternativeName>
        <fullName evidence="7">Ribonuclease HI subunit B</fullName>
    </alternativeName>
</protein>
<gene>
    <name evidence="11" type="ORF">TRIADDRAFT_60250</name>
</gene>
<feature type="region of interest" description="Disordered" evidence="8">
    <location>
        <begin position="229"/>
        <end position="279"/>
    </location>
</feature>
<reference evidence="11 12" key="1">
    <citation type="journal article" date="2008" name="Nature">
        <title>The Trichoplax genome and the nature of placozoans.</title>
        <authorList>
            <person name="Srivastava M."/>
            <person name="Begovic E."/>
            <person name="Chapman J."/>
            <person name="Putnam N.H."/>
            <person name="Hellsten U."/>
            <person name="Kawashima T."/>
            <person name="Kuo A."/>
            <person name="Mitros T."/>
            <person name="Salamov A."/>
            <person name="Carpenter M.L."/>
            <person name="Signorovitch A.Y."/>
            <person name="Moreno M.A."/>
            <person name="Kamm K."/>
            <person name="Grimwood J."/>
            <person name="Schmutz J."/>
            <person name="Shapiro H."/>
            <person name="Grigoriev I.V."/>
            <person name="Buss L.W."/>
            <person name="Schierwater B."/>
            <person name="Dellaporta S.L."/>
            <person name="Rokhsar D.S."/>
        </authorList>
    </citation>
    <scope>NUCLEOTIDE SEQUENCE [LARGE SCALE GENOMIC DNA]</scope>
    <source>
        <strain evidence="11 12">Grell-BS-1999</strain>
    </source>
</reference>
<dbReference type="AlphaFoldDB" id="B3S7Q1"/>
<dbReference type="Pfam" id="PF17745">
    <property type="entry name" value="Ydr279_N"/>
    <property type="match status" value="1"/>
</dbReference>
<proteinExistence type="inferred from homology"/>
<feature type="domain" description="Ribonuclease H2 subunit B wHTH" evidence="9">
    <location>
        <begin position="91"/>
        <end position="217"/>
    </location>
</feature>
<comment type="subunit">
    <text evidence="3">The RNase H2 complex is a heterotrimer composed of the catalytic subunit RNASEH2A and the non-catalytic subunits RNASEH2B and RNASEH2C.</text>
</comment>
<evidence type="ECO:0000256" key="3">
    <source>
        <dbReference type="ARBA" id="ARBA00011277"/>
    </source>
</evidence>
<sequence length="303" mass="34328">MASAANQNKCPQNQWVAILPAAIANTNGSKNRIITLRHPRFDIGCQFLLCQESHSLFEIMEFKEEPRSWFVNNTVQQNGALLISTPVDPIFMILPYLAKVKDKFIPMDQILMDDKFPSCSRLYDCVSANDLAKVCECKGSEDLFAYRLSTDKLIGWIQRKIERVADDLRHLGVYAGTGSQSETFTRSSKDSSTSKDDYIKYTFGLISDYLSKDICALVEKKMNITSQKIEMPPSKKLKQETKSQGPTDDYTKFNPPSTLAAQVQSSHDDKARKLTSSERKLKKVDKTNIKSISSYFFRDKKAS</sequence>
<feature type="domain" description="Rnh202 triple barrel" evidence="10">
    <location>
        <begin position="18"/>
        <end position="88"/>
    </location>
</feature>
<comment type="function">
    <text evidence="6">Non catalytic subunit of RNase H2, an endonuclease that specifically degrades the RNA of RNA:DNA hybrids. Participates in DNA replication, possibly by mediating the removal of lagging-strand Okazaki fragment RNA primers during DNA replication. Mediates the excision of single ribonucleotides from DNA:RNA duplexes.</text>
</comment>
<comment type="subcellular location">
    <subcellularLocation>
        <location evidence="1">Nucleus</location>
    </subcellularLocation>
</comment>
<dbReference type="OrthoDB" id="29098at2759"/>
<evidence type="ECO:0000256" key="2">
    <source>
        <dbReference type="ARBA" id="ARBA00009823"/>
    </source>
</evidence>
<keyword evidence="5" id="KW-0539">Nucleus</keyword>
<dbReference type="eggNOG" id="KOG4705">
    <property type="taxonomic scope" value="Eukaryota"/>
</dbReference>
<dbReference type="GO" id="GO:0032299">
    <property type="term" value="C:ribonuclease H2 complex"/>
    <property type="evidence" value="ECO:0000318"/>
    <property type="project" value="GO_Central"/>
</dbReference>
<evidence type="ECO:0000256" key="7">
    <source>
        <dbReference type="ARBA" id="ARBA00033464"/>
    </source>
</evidence>
<dbReference type="InParanoid" id="B3S7Q1"/>
<feature type="compositionally biased region" description="Polar residues" evidence="8">
    <location>
        <begin position="254"/>
        <end position="265"/>
    </location>
</feature>
<evidence type="ECO:0000313" key="11">
    <source>
        <dbReference type="EMBL" id="EDV21233.1"/>
    </source>
</evidence>
<name>B3S7Q1_TRIAD</name>
<dbReference type="Proteomes" id="UP000009022">
    <property type="component" value="Unassembled WGS sequence"/>
</dbReference>
<dbReference type="GO" id="GO:0006401">
    <property type="term" value="P:RNA catabolic process"/>
    <property type="evidence" value="ECO:0000318"/>
    <property type="project" value="GO_Central"/>
</dbReference>
<evidence type="ECO:0000256" key="4">
    <source>
        <dbReference type="ARBA" id="ARBA00019062"/>
    </source>
</evidence>
<evidence type="ECO:0000313" key="12">
    <source>
        <dbReference type="Proteomes" id="UP000009022"/>
    </source>
</evidence>
<dbReference type="HOGENOM" id="CLU_059802_0_0_1"/>
<accession>B3S7Q1</accession>
<evidence type="ECO:0000259" key="10">
    <source>
        <dbReference type="Pfam" id="PF17745"/>
    </source>
</evidence>
<evidence type="ECO:0000256" key="6">
    <source>
        <dbReference type="ARBA" id="ARBA00024778"/>
    </source>
</evidence>
<dbReference type="InterPro" id="IPR041195">
    <property type="entry name" value="Rnh202_N"/>
</dbReference>
<feature type="compositionally biased region" description="Basic and acidic residues" evidence="8">
    <location>
        <begin position="266"/>
        <end position="279"/>
    </location>
</feature>
<dbReference type="OMA" id="AQWVLIA"/>
<evidence type="ECO:0000256" key="5">
    <source>
        <dbReference type="ARBA" id="ARBA00023242"/>
    </source>
</evidence>
<dbReference type="CTD" id="6757513"/>
<organism evidence="11 12">
    <name type="scientific">Trichoplax adhaerens</name>
    <name type="common">Trichoplax reptans</name>
    <dbReference type="NCBI Taxonomy" id="10228"/>
    <lineage>
        <taxon>Eukaryota</taxon>
        <taxon>Metazoa</taxon>
        <taxon>Placozoa</taxon>
        <taxon>Uniplacotomia</taxon>
        <taxon>Trichoplacea</taxon>
        <taxon>Trichoplacidae</taxon>
        <taxon>Trichoplax</taxon>
    </lineage>
</organism>
<dbReference type="Pfam" id="PF09468">
    <property type="entry name" value="RNase_H2-Ydr279"/>
    <property type="match status" value="1"/>
</dbReference>
<dbReference type="InterPro" id="IPR019024">
    <property type="entry name" value="RNase_H2_suB_wHTH"/>
</dbReference>
<dbReference type="EMBL" id="DS985254">
    <property type="protein sequence ID" value="EDV21233.1"/>
    <property type="molecule type" value="Genomic_DNA"/>
</dbReference>
<evidence type="ECO:0000256" key="8">
    <source>
        <dbReference type="SAM" id="MobiDB-lite"/>
    </source>
</evidence>
<comment type="similarity">
    <text evidence="2">Belongs to the RNase H2 subunit B family.</text>
</comment>
<dbReference type="FunFam" id="2.20.25.530:FF:000005">
    <property type="entry name" value="ribonuclease H2 subunit B"/>
    <property type="match status" value="1"/>
</dbReference>
<dbReference type="FunFam" id="1.10.20.120:FF:000002">
    <property type="entry name" value="Ribonuclease H2 subunit B"/>
    <property type="match status" value="1"/>
</dbReference>
<evidence type="ECO:0000256" key="1">
    <source>
        <dbReference type="ARBA" id="ARBA00004123"/>
    </source>
</evidence>
<dbReference type="GO" id="GO:0005654">
    <property type="term" value="C:nucleoplasm"/>
    <property type="evidence" value="ECO:0000318"/>
    <property type="project" value="GO_Central"/>
</dbReference>
<dbReference type="STRING" id="10228.B3S7Q1"/>
<keyword evidence="12" id="KW-1185">Reference proteome</keyword>
<dbReference type="PANTHER" id="PTHR13383:SF11">
    <property type="entry name" value="RIBONUCLEASE H2 SUBUNIT B"/>
    <property type="match status" value="1"/>
</dbReference>
<dbReference type="RefSeq" id="XP_002116200.1">
    <property type="nucleotide sequence ID" value="XM_002116164.1"/>
</dbReference>
<dbReference type="PANTHER" id="PTHR13383">
    <property type="entry name" value="RIBONUCLEASE H2 SUBUNIT B"/>
    <property type="match status" value="1"/>
</dbReference>
<dbReference type="FunCoup" id="B3S7Q1">
    <property type="interactions" value="872"/>
</dbReference>
<dbReference type="CDD" id="cd09270">
    <property type="entry name" value="RNase_H2-B"/>
    <property type="match status" value="1"/>
</dbReference>
<dbReference type="InterPro" id="IPR040456">
    <property type="entry name" value="RNase_H2_suB"/>
</dbReference>
<dbReference type="KEGG" id="tad:TRIADDRAFT_60250"/>
<dbReference type="PhylomeDB" id="B3S7Q1"/>
<dbReference type="Gene3D" id="2.20.25.530">
    <property type="match status" value="1"/>
</dbReference>
<evidence type="ECO:0000259" key="9">
    <source>
        <dbReference type="Pfam" id="PF09468"/>
    </source>
</evidence>
<dbReference type="GeneID" id="6757513"/>